<reference evidence="2" key="1">
    <citation type="journal article" date="2019" name="Int. J. Syst. Evol. Microbiol.">
        <title>The Global Catalogue of Microorganisms (GCM) 10K type strain sequencing project: providing services to taxonomists for standard genome sequencing and annotation.</title>
        <authorList>
            <consortium name="The Broad Institute Genomics Platform"/>
            <consortium name="The Broad Institute Genome Sequencing Center for Infectious Disease"/>
            <person name="Wu L."/>
            <person name="Ma J."/>
        </authorList>
    </citation>
    <scope>NUCLEOTIDE SEQUENCE [LARGE SCALE GENOMIC DNA]</scope>
    <source>
        <strain evidence="2">CGMCC 1.16306</strain>
    </source>
</reference>
<evidence type="ECO:0000313" key="2">
    <source>
        <dbReference type="Proteomes" id="UP001596022"/>
    </source>
</evidence>
<name>A0ABV9GIR6_9BACL</name>
<sequence>MGERTLNKGLADALVARLVRLLTAGGGVCYRHENGIQRWFPLSKIRRIKEWLGGTLCRCIGYREIRAAVPSVAKMKGST</sequence>
<protein>
    <submittedName>
        <fullName evidence="1">Uncharacterized protein</fullName>
    </submittedName>
</protein>
<dbReference type="Gene3D" id="1.10.150.120">
    <property type="entry name" value="[2Fe-2S]-binding domain"/>
    <property type="match status" value="1"/>
</dbReference>
<gene>
    <name evidence="1" type="ORF">ACFO4N_00170</name>
</gene>
<dbReference type="RefSeq" id="WP_376844197.1">
    <property type="nucleotide sequence ID" value="NZ_JBHSFW010000001.1"/>
</dbReference>
<dbReference type="EMBL" id="JBHSFW010000001">
    <property type="protein sequence ID" value="MFC4617136.1"/>
    <property type="molecule type" value="Genomic_DNA"/>
</dbReference>
<accession>A0ABV9GIR6</accession>
<keyword evidence="2" id="KW-1185">Reference proteome</keyword>
<dbReference type="InterPro" id="IPR036884">
    <property type="entry name" value="2Fe-2S-bd_dom_sf"/>
</dbReference>
<comment type="caution">
    <text evidence="1">The sequence shown here is derived from an EMBL/GenBank/DDBJ whole genome shotgun (WGS) entry which is preliminary data.</text>
</comment>
<proteinExistence type="predicted"/>
<dbReference type="Proteomes" id="UP001596022">
    <property type="component" value="Unassembled WGS sequence"/>
</dbReference>
<evidence type="ECO:0000313" key="1">
    <source>
        <dbReference type="EMBL" id="MFC4617136.1"/>
    </source>
</evidence>
<dbReference type="SUPFAM" id="SSF47741">
    <property type="entry name" value="CO dehydrogenase ISP C-domain like"/>
    <property type="match status" value="1"/>
</dbReference>
<organism evidence="1 2">
    <name type="scientific">Camelliibacillus cellulosilyticus</name>
    <dbReference type="NCBI Taxonomy" id="2174486"/>
    <lineage>
        <taxon>Bacteria</taxon>
        <taxon>Bacillati</taxon>
        <taxon>Bacillota</taxon>
        <taxon>Bacilli</taxon>
        <taxon>Bacillales</taxon>
        <taxon>Sporolactobacillaceae</taxon>
        <taxon>Camelliibacillus</taxon>
    </lineage>
</organism>